<evidence type="ECO:0000256" key="4">
    <source>
        <dbReference type="ARBA" id="ARBA00022679"/>
    </source>
</evidence>
<keyword evidence="5" id="KW-0677">Repeat</keyword>
<evidence type="ECO:0000256" key="6">
    <source>
        <dbReference type="ARBA" id="ARBA00022741"/>
    </source>
</evidence>
<dbReference type="KEGG" id="mff:MFFC18_14150"/>
<dbReference type="SMART" id="SM00220">
    <property type="entry name" value="S_TKc"/>
    <property type="match status" value="1"/>
</dbReference>
<keyword evidence="3 9" id="KW-0853">WD repeat</keyword>
<dbReference type="CDD" id="cd00200">
    <property type="entry name" value="WD40"/>
    <property type="match status" value="1"/>
</dbReference>
<keyword evidence="14" id="KW-1185">Reference proteome</keyword>
<feature type="domain" description="Protein kinase" evidence="12">
    <location>
        <begin position="175"/>
        <end position="433"/>
    </location>
</feature>
<dbReference type="InterPro" id="IPR000719">
    <property type="entry name" value="Prot_kinase_dom"/>
</dbReference>
<keyword evidence="8 10" id="KW-0067">ATP-binding</keyword>
<evidence type="ECO:0000256" key="7">
    <source>
        <dbReference type="ARBA" id="ARBA00022777"/>
    </source>
</evidence>
<dbReference type="PROSITE" id="PS50011">
    <property type="entry name" value="PROTEIN_KINASE_DOM"/>
    <property type="match status" value="1"/>
</dbReference>
<dbReference type="Gene3D" id="2.130.10.10">
    <property type="entry name" value="YVTN repeat-like/Quinoprotein amine dehydrogenase"/>
    <property type="match status" value="4"/>
</dbReference>
<dbReference type="PROSITE" id="PS00678">
    <property type="entry name" value="WD_REPEATS_1"/>
    <property type="match status" value="2"/>
</dbReference>
<dbReference type="PANTHER" id="PTHR43289">
    <property type="entry name" value="MITOGEN-ACTIVATED PROTEIN KINASE KINASE KINASE 20-RELATED"/>
    <property type="match status" value="1"/>
</dbReference>
<dbReference type="SUPFAM" id="SSF50998">
    <property type="entry name" value="Quinoprotein alcohol dehydrogenase-like"/>
    <property type="match status" value="1"/>
</dbReference>
<dbReference type="Pfam" id="PF00400">
    <property type="entry name" value="WD40"/>
    <property type="match status" value="5"/>
</dbReference>
<evidence type="ECO:0000256" key="8">
    <source>
        <dbReference type="ARBA" id="ARBA00022840"/>
    </source>
</evidence>
<dbReference type="PROSITE" id="PS50294">
    <property type="entry name" value="WD_REPEATS_REGION"/>
    <property type="match status" value="2"/>
</dbReference>
<feature type="repeat" description="WD" evidence="9">
    <location>
        <begin position="1100"/>
        <end position="1134"/>
    </location>
</feature>
<dbReference type="RefSeq" id="WP_075083187.1">
    <property type="nucleotide sequence ID" value="NZ_CP042912.1"/>
</dbReference>
<dbReference type="CDD" id="cd14014">
    <property type="entry name" value="STKc_PknB_like"/>
    <property type="match status" value="1"/>
</dbReference>
<organism evidence="13 14">
    <name type="scientific">Mariniblastus fucicola</name>
    <dbReference type="NCBI Taxonomy" id="980251"/>
    <lineage>
        <taxon>Bacteria</taxon>
        <taxon>Pseudomonadati</taxon>
        <taxon>Planctomycetota</taxon>
        <taxon>Planctomycetia</taxon>
        <taxon>Pirellulales</taxon>
        <taxon>Pirellulaceae</taxon>
        <taxon>Mariniblastus</taxon>
    </lineage>
</organism>
<dbReference type="EC" id="2.7.11.1" evidence="1"/>
<evidence type="ECO:0000256" key="1">
    <source>
        <dbReference type="ARBA" id="ARBA00012513"/>
    </source>
</evidence>
<dbReference type="PROSITE" id="PS50082">
    <property type="entry name" value="WD_REPEATS_2"/>
    <property type="match status" value="5"/>
</dbReference>
<feature type="binding site" evidence="10">
    <location>
        <position position="204"/>
    </location>
    <ligand>
        <name>ATP</name>
        <dbReference type="ChEBI" id="CHEBI:30616"/>
    </ligand>
</feature>
<dbReference type="STRING" id="980251.GCA_001642875_00388"/>
<evidence type="ECO:0000313" key="14">
    <source>
        <dbReference type="Proteomes" id="UP000322214"/>
    </source>
</evidence>
<evidence type="ECO:0000256" key="5">
    <source>
        <dbReference type="ARBA" id="ARBA00022737"/>
    </source>
</evidence>
<evidence type="ECO:0000256" key="9">
    <source>
        <dbReference type="PROSITE-ProRule" id="PRU00221"/>
    </source>
</evidence>
<dbReference type="SUPFAM" id="SSF56112">
    <property type="entry name" value="Protein kinase-like (PK-like)"/>
    <property type="match status" value="1"/>
</dbReference>
<evidence type="ECO:0000313" key="13">
    <source>
        <dbReference type="EMBL" id="QEG21557.1"/>
    </source>
</evidence>
<feature type="repeat" description="WD" evidence="9">
    <location>
        <begin position="991"/>
        <end position="1025"/>
    </location>
</feature>
<dbReference type="GO" id="GO:0004674">
    <property type="term" value="F:protein serine/threonine kinase activity"/>
    <property type="evidence" value="ECO:0007669"/>
    <property type="project" value="UniProtKB-KW"/>
</dbReference>
<dbReference type="Pfam" id="PF00069">
    <property type="entry name" value="Pkinase"/>
    <property type="match status" value="1"/>
</dbReference>
<dbReference type="Pfam" id="PF13360">
    <property type="entry name" value="PQQ_2"/>
    <property type="match status" value="1"/>
</dbReference>
<dbReference type="InterPro" id="IPR008271">
    <property type="entry name" value="Ser/Thr_kinase_AS"/>
</dbReference>
<dbReference type="SMART" id="SM00320">
    <property type="entry name" value="WD40"/>
    <property type="match status" value="10"/>
</dbReference>
<dbReference type="GO" id="GO:0005524">
    <property type="term" value="F:ATP binding"/>
    <property type="evidence" value="ECO:0007669"/>
    <property type="project" value="UniProtKB-UniRule"/>
</dbReference>
<dbReference type="InterPro" id="IPR001680">
    <property type="entry name" value="WD40_rpt"/>
</dbReference>
<dbReference type="PROSITE" id="PS00107">
    <property type="entry name" value="PROTEIN_KINASE_ATP"/>
    <property type="match status" value="1"/>
</dbReference>
<dbReference type="InterPro" id="IPR011047">
    <property type="entry name" value="Quinoprotein_ADH-like_sf"/>
</dbReference>
<name>A0A5B9P4M7_9BACT</name>
<dbReference type="InterPro" id="IPR017441">
    <property type="entry name" value="Protein_kinase_ATP_BS"/>
</dbReference>
<evidence type="ECO:0000256" key="2">
    <source>
        <dbReference type="ARBA" id="ARBA00022527"/>
    </source>
</evidence>
<gene>
    <name evidence="13" type="primary">pknB_13</name>
    <name evidence="13" type="ORF">MFFC18_14150</name>
</gene>
<evidence type="ECO:0000259" key="12">
    <source>
        <dbReference type="PROSITE" id="PS50011"/>
    </source>
</evidence>
<dbReference type="Gene3D" id="3.30.200.20">
    <property type="entry name" value="Phosphorylase Kinase, domain 1"/>
    <property type="match status" value="1"/>
</dbReference>
<dbReference type="SUPFAM" id="SSF50969">
    <property type="entry name" value="YVTN repeat-like/Quinoprotein amine dehydrogenase"/>
    <property type="match status" value="1"/>
</dbReference>
<proteinExistence type="predicted"/>
<dbReference type="InterPro" id="IPR011044">
    <property type="entry name" value="Quino_amine_DH_bsu"/>
</dbReference>
<evidence type="ECO:0000256" key="11">
    <source>
        <dbReference type="SAM" id="MobiDB-lite"/>
    </source>
</evidence>
<keyword evidence="4 13" id="KW-0808">Transferase</keyword>
<keyword evidence="7 13" id="KW-0418">Kinase</keyword>
<accession>A0A5B9P4M7</accession>
<dbReference type="OrthoDB" id="500858at2"/>
<evidence type="ECO:0000256" key="10">
    <source>
        <dbReference type="PROSITE-ProRule" id="PRU10141"/>
    </source>
</evidence>
<dbReference type="PANTHER" id="PTHR43289:SF34">
    <property type="entry name" value="SERINE_THREONINE-PROTEIN KINASE YBDM-RELATED"/>
    <property type="match status" value="1"/>
</dbReference>
<feature type="repeat" description="WD" evidence="9">
    <location>
        <begin position="907"/>
        <end position="948"/>
    </location>
</feature>
<sequence>MSADEPNENEDLSEESFAQIEEICDAFLVQLKTGEAEGYQNLVDSHPELAPQLESRLKIIEAVFRIATSDSKNGSDPKNGSESANGSGSQATSGDAEDGRLADDSEQSTFLNPHERIVYRQKAKRIGCPHCGNVVQLVEGAKAEVTCNSCGSNVTVDNEATATDLQNIPALIGRFQVIRLLGEGSFGAVFLAHDPQLRREVAIKAPRVGYFQTAGEEQRFLREAQSAAKLHHPNIVPVYEVSQDAKNPFIVSKFIDGITLGDLASNGLLTFKEIANLMIQICDAVNYAHENGVIHRDLKPGNLLVDHQKQAFVADFGLARRDDAEITMTVDGMILGTPAYMPPEQAAGMHDKVDARSDIYALGVVLYKLITRELPFSGTRRMLLHQVIHEEPRGPRKLNDNIPRDLETITLKAISKSPEARFQSAKELSDELRRWSSDQPIRSRPVSAAAKLWKWCRRNPVVATLCVSVAGLLMTGFLYAQYKAIREASLRSIADANAGEAIEQKKQSEARLHQIYQQKAHQAFDENRLIEAGHWYSKSLEIVDRESDRERVRMLFDRIPALQGAFPADSKVSAIVFEKDDRLLAIGTVEGEVQVVNLATREVVFRQKMDEPYPVFDIKFLLSGSSIAFRTSRSTVQIWDVENNRLVKEITHQDPAPVLVTDSEGKFLFTGGDGVAQIWNVQDASLVREFDQWEAIKDAIFIDDAKTLIVQTQGDFFEPTTNRSVCELSSTNIESGAVAWSQELPFPAKLSLTASGKRIVSVSQAKRVSIRDTVSGEQIGKTIEPPVASVTQCIQADDAQVTLIVDSDTVQTWDYLKAEQVGVPRKFDFDSKKVAHSRNGKVLAVAENDGSIRFLDRIDLTEVVSRVPNHDVSPRMVFDIAGNRIAIEGNGVVQIWNLAAGVPEYIEIPHEERVSEIRFSPDGKRFYTAGDNGLAMIWDCRTGERIGAEMKQEDSIRRCAISSDGQLFATASLDNQAMVWDAESGIPFGKSLPHPAAVTCLAFSPDNKRLITGCGDGTIYCWKISANLQQVPKPVFTISHESNVGTVRFDPSGKFIASSSHDGLEAGSNPARPSPDGSIRCWDAESGVAKYGPFKQPGIVLDYSFSPNGERLVSSHQNGSVCVWNVQTGEKLQLLDINSDAAHVEFPTESKIVTSDFSGRTILWEKRSDSFVKTNQLVHPIATDHNYFDIDTTLQRVAVCAGKESGKRGFLLLWQLDEDRLLAPAMVHPDNVLFAYFSPTGQQIGSVSQDGVARIWNLSATHTLSESANVFEVLHRLTQRDPRIPQNDFVSATNRILADENHLFEVGNLANRIWKKRFTTAGPSSAIEEN</sequence>
<dbReference type="InterPro" id="IPR011009">
    <property type="entry name" value="Kinase-like_dom_sf"/>
</dbReference>
<dbReference type="InterPro" id="IPR019775">
    <property type="entry name" value="WD40_repeat_CS"/>
</dbReference>
<protein>
    <recommendedName>
        <fullName evidence="1">non-specific serine/threonine protein kinase</fullName>
        <ecNumber evidence="1">2.7.11.1</ecNumber>
    </recommendedName>
</protein>
<keyword evidence="2" id="KW-0723">Serine/threonine-protein kinase</keyword>
<dbReference type="Proteomes" id="UP000322214">
    <property type="component" value="Chromosome"/>
</dbReference>
<evidence type="ECO:0000256" key="3">
    <source>
        <dbReference type="ARBA" id="ARBA00022574"/>
    </source>
</evidence>
<feature type="repeat" description="WD" evidence="9">
    <location>
        <begin position="949"/>
        <end position="985"/>
    </location>
</feature>
<keyword evidence="6 10" id="KW-0547">Nucleotide-binding</keyword>
<dbReference type="EMBL" id="CP042912">
    <property type="protein sequence ID" value="QEG21557.1"/>
    <property type="molecule type" value="Genomic_DNA"/>
</dbReference>
<dbReference type="InterPro" id="IPR002372">
    <property type="entry name" value="PQQ_rpt_dom"/>
</dbReference>
<feature type="region of interest" description="Disordered" evidence="11">
    <location>
        <begin position="69"/>
        <end position="107"/>
    </location>
</feature>
<feature type="repeat" description="WD" evidence="9">
    <location>
        <begin position="1225"/>
        <end position="1266"/>
    </location>
</feature>
<reference evidence="13 14" key="1">
    <citation type="submission" date="2019-08" db="EMBL/GenBank/DDBJ databases">
        <title>Deep-cultivation of Planctomycetes and their phenomic and genomic characterization uncovers novel biology.</title>
        <authorList>
            <person name="Wiegand S."/>
            <person name="Jogler M."/>
            <person name="Boedeker C."/>
            <person name="Pinto D."/>
            <person name="Vollmers J."/>
            <person name="Rivas-Marin E."/>
            <person name="Kohn T."/>
            <person name="Peeters S.H."/>
            <person name="Heuer A."/>
            <person name="Rast P."/>
            <person name="Oberbeckmann S."/>
            <person name="Bunk B."/>
            <person name="Jeske O."/>
            <person name="Meyerdierks A."/>
            <person name="Storesund J.E."/>
            <person name="Kallscheuer N."/>
            <person name="Luecker S."/>
            <person name="Lage O.M."/>
            <person name="Pohl T."/>
            <person name="Merkel B.J."/>
            <person name="Hornburger P."/>
            <person name="Mueller R.-W."/>
            <person name="Bruemmer F."/>
            <person name="Labrenz M."/>
            <person name="Spormann A.M."/>
            <person name="Op den Camp H."/>
            <person name="Overmann J."/>
            <person name="Amann R."/>
            <person name="Jetten M.S.M."/>
            <person name="Mascher T."/>
            <person name="Medema M.H."/>
            <person name="Devos D.P."/>
            <person name="Kaster A.-K."/>
            <person name="Ovreas L."/>
            <person name="Rohde M."/>
            <person name="Galperin M.Y."/>
            <person name="Jogler C."/>
        </authorList>
    </citation>
    <scope>NUCLEOTIDE SEQUENCE [LARGE SCALE GENOMIC DNA]</scope>
    <source>
        <strain evidence="13 14">FC18</strain>
    </source>
</reference>
<dbReference type="Gene3D" id="1.10.510.10">
    <property type="entry name" value="Transferase(Phosphotransferase) domain 1"/>
    <property type="match status" value="1"/>
</dbReference>
<dbReference type="FunFam" id="1.10.510.10:FF:000021">
    <property type="entry name" value="Serine/threonine protein kinase"/>
    <property type="match status" value="1"/>
</dbReference>
<dbReference type="InterPro" id="IPR015943">
    <property type="entry name" value="WD40/YVTN_repeat-like_dom_sf"/>
</dbReference>
<dbReference type="PROSITE" id="PS00108">
    <property type="entry name" value="PROTEIN_KINASE_ST"/>
    <property type="match status" value="1"/>
</dbReference>
<feature type="compositionally biased region" description="Polar residues" evidence="11">
    <location>
        <begin position="69"/>
        <end position="93"/>
    </location>
</feature>